<dbReference type="PATRIC" id="fig|797516.3.peg.38"/>
<protein>
    <recommendedName>
        <fullName evidence="1">DUF7601 domain-containing protein</fullName>
    </recommendedName>
</protein>
<dbReference type="RefSeq" id="WP_008855239.1">
    <property type="nucleotide sequence ID" value="NZ_JH590983.1"/>
</dbReference>
<feature type="domain" description="DUF7601" evidence="1">
    <location>
        <begin position="883"/>
        <end position="1007"/>
    </location>
</feature>
<dbReference type="AlphaFoldDB" id="H1LBT0"/>
<feature type="domain" description="DUF7601" evidence="1">
    <location>
        <begin position="748"/>
        <end position="879"/>
    </location>
</feature>
<proteinExistence type="predicted"/>
<sequence>MKNVEDGKAVYVLQAVNPYPGNLIIKKTVESNGIDVSNETFKFDVKAVDDVEAPMTNFNASFDYSVYDKDGHPVKDNDNQPITGTVVFIEGVASGLPAIKDGQQIKITGLPQNQLFTITELGANKFITSNQLTNISSGSTQEKDGKATGQFTLRKGENAASTIAEFINRIEPGDFSFSKKIKGPNAANDGDKQFDFYLEAVDANGDRDQSFSGEINGLKRLESSEEKDVIFNFDKGIATTLKNGDKIQLRNNESYNDIKLPANMRFKVYERQDDTYKHTSYAIDGEIKDEAASESDGEVDYHVVGPMYTNGKHLKFTNEQKENSFEFEKIVSGKESTDKFKFEVKGGNETTIDAIAGKAYAASLVNARTGNVINDYEIQFNAKGEATEWYTDKNDPATKTDIALMHEQKVVITGLPIETTQFEVTELVAETDWNIQHQIDGDVERDGNVATLNLNRGNGRNSIMFRNLEPEMVSFKVKKTVSGVVPPKDSDFKFNLTINNPKENWEEKKAFRAVKSGDMKEFDLIFTRSADRKTYTVSETLKADESLTIFTLKGLKVNVEEENHQGYDVSYQYGDHRDDGYAYEITTGDGDCGQACLPPLIFNNHVPGTAVEIEKKVKGTDDYNKTFNFNVTVKDQNNELVSANVQYKLERTDGQISTGSIKFERGIITEVDGKKKSRLQIKNDEKLTILGLPAGTNVVVAETNAFGYNPSYILNHGSEKPGNKAESFETSEDKTSNVKFINTKKDASLKISKSLEGAGIKEGDKATDFEFKISATAVTGNGLLNGEFDAWKYTNKGAAKVKVTFNKGAANITLKADESINLIGLSDEYSYRVQELTPDGFEYDPSYKVNGGSETIGNSTGELTIPHSHSATVDFINTREGASLEISKLLDGNGILESDRETKFNFRILSDVKGTYDYVKFDTMGGRSEGEISFNGTRSDQIQLKDNERISIHGLPLESTYVVKEDGATEFKTHFKVNGTGLHEGKQTGDVKLAKDEKSTILFTNSKQAPETASLKITKRLAGTGLTDADKTRSFNFRIYSGATGTFDTVKTSQNGSTTESEIKFNDGQSDLITLRDTESLDITGLPVDQMYRVGEEFVTDFTPSFKVNGRAETNRMTTDSFQLIANQNGTVDFTNTKNGDVAMGSFSVNKFVNAIGDKTRAFEFNLEAVDGAGNPLNGIFQTESTTNSKTAVTGRINIQGGNAKFTLTHGQSIKFILPMGARYEVSEKDYKVDGYTTRVTKRDAAYTGTHVFGTATADSEQH</sequence>
<accession>H1LBT0</accession>
<dbReference type="Proteomes" id="UP000005025">
    <property type="component" value="Unassembled WGS sequence"/>
</dbReference>
<feature type="domain" description="DUF7601" evidence="1">
    <location>
        <begin position="611"/>
        <end position="744"/>
    </location>
</feature>
<name>H1LBT0_9LACO</name>
<feature type="domain" description="DUF7601" evidence="1">
    <location>
        <begin position="175"/>
        <end position="293"/>
    </location>
</feature>
<reference evidence="2 3" key="1">
    <citation type="submission" date="2011-09" db="EMBL/GenBank/DDBJ databases">
        <authorList>
            <person name="Weinstock G."/>
            <person name="Sodergren E."/>
            <person name="Clifton S."/>
            <person name="Fulton L."/>
            <person name="Fulton B."/>
            <person name="Courtney L."/>
            <person name="Fronick C."/>
            <person name="Harrison M."/>
            <person name="Strong C."/>
            <person name="Farmer C."/>
            <person name="Delahaunty K."/>
            <person name="Markovic C."/>
            <person name="Hall O."/>
            <person name="Minx P."/>
            <person name="Tomlinson C."/>
            <person name="Mitreva M."/>
            <person name="Hou S."/>
            <person name="Chen J."/>
            <person name="Wollam A."/>
            <person name="Pepin K.H."/>
            <person name="Johnson M."/>
            <person name="Bhonagiri V."/>
            <person name="Zhang X."/>
            <person name="Suruliraj S."/>
            <person name="Warren W."/>
            <person name="Chinwalla A."/>
            <person name="Mardis E.R."/>
            <person name="Wilson R.K."/>
        </authorList>
    </citation>
    <scope>NUCLEOTIDE SEQUENCE [LARGE SCALE GENOMIC DNA]</scope>
    <source>
        <strain evidence="2 3">F0435</strain>
    </source>
</reference>
<dbReference type="EMBL" id="AGRJ01000007">
    <property type="protein sequence ID" value="EHO54593.1"/>
    <property type="molecule type" value="Genomic_DNA"/>
</dbReference>
<evidence type="ECO:0000313" key="3">
    <source>
        <dbReference type="Proteomes" id="UP000005025"/>
    </source>
</evidence>
<dbReference type="OrthoDB" id="3264136at2"/>
<dbReference type="Gene3D" id="2.60.40.1140">
    <property type="entry name" value="Collagen-binding surface protein Cna, B-type domain"/>
    <property type="match status" value="9"/>
</dbReference>
<evidence type="ECO:0000259" key="1">
    <source>
        <dbReference type="Pfam" id="PF24547"/>
    </source>
</evidence>
<feature type="domain" description="DUF7601" evidence="1">
    <location>
        <begin position="21"/>
        <end position="151"/>
    </location>
</feature>
<feature type="domain" description="DUF7601" evidence="1">
    <location>
        <begin position="476"/>
        <end position="572"/>
    </location>
</feature>
<feature type="domain" description="DUF7601" evidence="1">
    <location>
        <begin position="1014"/>
        <end position="1138"/>
    </location>
</feature>
<gene>
    <name evidence="2" type="ORF">HMPREF9104_00040</name>
</gene>
<feature type="domain" description="DUF7601" evidence="1">
    <location>
        <begin position="1149"/>
        <end position="1252"/>
    </location>
</feature>
<dbReference type="HOGENOM" id="CLU_264599_0_0_9"/>
<evidence type="ECO:0000313" key="2">
    <source>
        <dbReference type="EMBL" id="EHO54593.1"/>
    </source>
</evidence>
<dbReference type="STRING" id="797516.HMPREF9104_00040"/>
<dbReference type="InterPro" id="IPR055382">
    <property type="entry name" value="DUF7601"/>
</dbReference>
<comment type="caution">
    <text evidence="2">The sequence shown here is derived from an EMBL/GenBank/DDBJ whole genome shotgun (WGS) entry which is preliminary data.</text>
</comment>
<dbReference type="Pfam" id="PF24547">
    <property type="entry name" value="DUF7601"/>
    <property type="match status" value="8"/>
</dbReference>
<organism evidence="2 3">
    <name type="scientific">Lentilactobacillus kisonensis F0435</name>
    <dbReference type="NCBI Taxonomy" id="797516"/>
    <lineage>
        <taxon>Bacteria</taxon>
        <taxon>Bacillati</taxon>
        <taxon>Bacillota</taxon>
        <taxon>Bacilli</taxon>
        <taxon>Lactobacillales</taxon>
        <taxon>Lactobacillaceae</taxon>
        <taxon>Lentilactobacillus</taxon>
    </lineage>
</organism>